<evidence type="ECO:0000256" key="2">
    <source>
        <dbReference type="ARBA" id="ARBA00005690"/>
    </source>
</evidence>
<dbReference type="Pfam" id="PF16900">
    <property type="entry name" value="REPA_OB_2"/>
    <property type="match status" value="1"/>
</dbReference>
<dbReference type="InterPro" id="IPR013955">
    <property type="entry name" value="Rep_factor-A_C"/>
</dbReference>
<evidence type="ECO:0000259" key="14">
    <source>
        <dbReference type="Pfam" id="PF16900"/>
    </source>
</evidence>
<dbReference type="InterPro" id="IPR047192">
    <property type="entry name" value="Euk_RPA1_DBD_C"/>
</dbReference>
<dbReference type="Gene3D" id="2.40.50.140">
    <property type="entry name" value="Nucleic acid-binding proteins"/>
    <property type="match status" value="4"/>
</dbReference>
<feature type="domain" description="Replication protein A OB" evidence="14">
    <location>
        <begin position="302"/>
        <end position="398"/>
    </location>
</feature>
<dbReference type="PANTHER" id="PTHR47165:SF4">
    <property type="entry name" value="OS03G0429900 PROTEIN"/>
    <property type="match status" value="1"/>
</dbReference>
<keyword evidence="16" id="KW-1185">Reference proteome</keyword>
<dbReference type="CDD" id="cd04475">
    <property type="entry name" value="RPA1_DBD_B"/>
    <property type="match status" value="1"/>
</dbReference>
<evidence type="ECO:0000256" key="6">
    <source>
        <dbReference type="ARBA" id="ARBA00022833"/>
    </source>
</evidence>
<keyword evidence="3 11" id="KW-0235">DNA replication</keyword>
<dbReference type="GO" id="GO:0003677">
    <property type="term" value="F:DNA binding"/>
    <property type="evidence" value="ECO:0007669"/>
    <property type="project" value="UniProtKB-KW"/>
</dbReference>
<protein>
    <recommendedName>
        <fullName evidence="11">Replication protein A subunit</fullName>
    </recommendedName>
</protein>
<evidence type="ECO:0000256" key="7">
    <source>
        <dbReference type="ARBA" id="ARBA00023125"/>
    </source>
</evidence>
<dbReference type="EMBL" id="JAUCMV010000003">
    <property type="protein sequence ID" value="KAK0410866.1"/>
    <property type="molecule type" value="Genomic_DNA"/>
</dbReference>
<comment type="subcellular location">
    <subcellularLocation>
        <location evidence="1 11">Nucleus</location>
    </subcellularLocation>
</comment>
<dbReference type="GO" id="GO:0005634">
    <property type="term" value="C:nucleus"/>
    <property type="evidence" value="ECO:0007669"/>
    <property type="project" value="UniProtKB-SubCell"/>
</dbReference>
<organism evidence="15 16">
    <name type="scientific">Steinernema hermaphroditum</name>
    <dbReference type="NCBI Taxonomy" id="289476"/>
    <lineage>
        <taxon>Eukaryota</taxon>
        <taxon>Metazoa</taxon>
        <taxon>Ecdysozoa</taxon>
        <taxon>Nematoda</taxon>
        <taxon>Chromadorea</taxon>
        <taxon>Rhabditida</taxon>
        <taxon>Tylenchina</taxon>
        <taxon>Panagrolaimomorpha</taxon>
        <taxon>Strongyloidoidea</taxon>
        <taxon>Steinernematidae</taxon>
        <taxon>Steinernema</taxon>
    </lineage>
</organism>
<evidence type="ECO:0000256" key="10">
    <source>
        <dbReference type="ARBA" id="ARBA00062035"/>
    </source>
</evidence>
<gene>
    <name evidence="15" type="ORF">QR680_005368</name>
</gene>
<name>A0AA39LUP9_9BILA</name>
<dbReference type="InterPro" id="IPR031657">
    <property type="entry name" value="REPA_OB_2"/>
</dbReference>
<dbReference type="Proteomes" id="UP001175271">
    <property type="component" value="Unassembled WGS sequence"/>
</dbReference>
<comment type="similarity">
    <text evidence="2 11">Belongs to the replication factor A protein 1 family.</text>
</comment>
<sequence length="611" mass="68093">MGWQLSSKFFETINDQNEAKFAPKNPVLQLLDMRQIVNNTFRLQMSDGDYLWSTCSVYDNLIDLCCTEKPHVPLIVRLTDYDTNVKTNERGNSRLTLIIRDMEILERNSAKIGNPTSLSSILDQKSKVTKQPSAMDVENRNPVESKPAPTTASKPATRGGAPTVNYGSTSGDVTPIAMITPYVSRWRVCGVASQKTTIRNVRSAKGEFRVFSFTIADKNGSELRVSAFGDVAERLHNFVQEGQMYYVNGSPGIVKAADKRYNSTGHDYEITMRNDADVTVCSDRAVVKAAPLKLNVRPLNKIGAGPQGQGIDVLAIVEKVDELSDVTVRSTGNIIKKRNVYIVDDSNTMVQLTIWDDKAVEFNVAPDEHPVIGLKNVIVREFNGSFSLNVGSATRFELNPECNGADDLATWYANEKPGASITSLSTSGGGANFGRDLLTVGMSSLAKVGENEDRGVYFNVVAIINNVRSENIVYKACASEGCKKKVQEMDGQYRCEKCDITRDSFKYVLMMGCELADATGSYWVTIFEEKARDLLKISADELGILKESDTERFSKVIDGVRFRPFHFRIRAKTETFNDMQNIRWSVYDVKPVPYTEYINLMRDTLQKIDLS</sequence>
<proteinExistence type="inferred from homology"/>
<dbReference type="InterPro" id="IPR012340">
    <property type="entry name" value="NA-bd_OB-fold"/>
</dbReference>
<dbReference type="CDD" id="cd04476">
    <property type="entry name" value="RPA1_DBD_C"/>
    <property type="match status" value="1"/>
</dbReference>
<feature type="region of interest" description="Disordered" evidence="12">
    <location>
        <begin position="123"/>
        <end position="166"/>
    </location>
</feature>
<dbReference type="GO" id="GO:0006260">
    <property type="term" value="P:DNA replication"/>
    <property type="evidence" value="ECO:0007669"/>
    <property type="project" value="UniProtKB-KW"/>
</dbReference>
<dbReference type="AlphaFoldDB" id="A0AA39LUP9"/>
<evidence type="ECO:0000256" key="3">
    <source>
        <dbReference type="ARBA" id="ARBA00022705"/>
    </source>
</evidence>
<accession>A0AA39LUP9</accession>
<evidence type="ECO:0000256" key="4">
    <source>
        <dbReference type="ARBA" id="ARBA00022723"/>
    </source>
</evidence>
<evidence type="ECO:0000256" key="5">
    <source>
        <dbReference type="ARBA" id="ARBA00022771"/>
    </source>
</evidence>
<comment type="function">
    <text evidence="9 11">As part of the heterotrimeric replication protein A complex (RPA/RP-A), binds and stabilizes single-stranded DNA intermediates, that form during DNA replication or upon DNA stress. It prevents their reannealing and in parallel, recruits and activates different proteins and complexes involved in DNA metabolism. Thereby, it plays an essential role both in DNA replication and the cellular response to DNA damage.</text>
</comment>
<dbReference type="FunFam" id="2.40.50.140:FF:000041">
    <property type="entry name" value="Replication protein A subunit"/>
    <property type="match status" value="1"/>
</dbReference>
<evidence type="ECO:0000256" key="9">
    <source>
        <dbReference type="ARBA" id="ARBA00058595"/>
    </source>
</evidence>
<dbReference type="NCBIfam" id="TIGR00617">
    <property type="entry name" value="rpa1"/>
    <property type="match status" value="1"/>
</dbReference>
<evidence type="ECO:0000313" key="16">
    <source>
        <dbReference type="Proteomes" id="UP001175271"/>
    </source>
</evidence>
<keyword evidence="8 11" id="KW-0539">Nucleus</keyword>
<feature type="domain" description="Replication factor A C-terminal" evidence="13">
    <location>
        <begin position="457"/>
        <end position="599"/>
    </location>
</feature>
<dbReference type="Pfam" id="PF08646">
    <property type="entry name" value="Rep_fac-A_C"/>
    <property type="match status" value="1"/>
</dbReference>
<evidence type="ECO:0000259" key="13">
    <source>
        <dbReference type="Pfam" id="PF08646"/>
    </source>
</evidence>
<dbReference type="CDD" id="cd04474">
    <property type="entry name" value="RPA1_DBD_A"/>
    <property type="match status" value="1"/>
</dbReference>
<comment type="subunit">
    <text evidence="10 11">Component of the heterotrimeric canonical replication protein A complex (RPA).</text>
</comment>
<keyword evidence="5 11" id="KW-0863">Zinc-finger</keyword>
<evidence type="ECO:0000256" key="1">
    <source>
        <dbReference type="ARBA" id="ARBA00004123"/>
    </source>
</evidence>
<dbReference type="FunFam" id="2.40.50.140:FF:000064">
    <property type="entry name" value="Replication protein A subunit"/>
    <property type="match status" value="1"/>
</dbReference>
<dbReference type="GO" id="GO:0006281">
    <property type="term" value="P:DNA repair"/>
    <property type="evidence" value="ECO:0007669"/>
    <property type="project" value="InterPro"/>
</dbReference>
<reference evidence="15" key="1">
    <citation type="submission" date="2023-06" db="EMBL/GenBank/DDBJ databases">
        <title>Genomic analysis of the entomopathogenic nematode Steinernema hermaphroditum.</title>
        <authorList>
            <person name="Schwarz E.M."/>
            <person name="Heppert J.K."/>
            <person name="Baniya A."/>
            <person name="Schwartz H.T."/>
            <person name="Tan C.-H."/>
            <person name="Antoshechkin I."/>
            <person name="Sternberg P.W."/>
            <person name="Goodrich-Blair H."/>
            <person name="Dillman A.R."/>
        </authorList>
    </citation>
    <scope>NUCLEOTIDE SEQUENCE</scope>
    <source>
        <strain evidence="15">PS9179</strain>
        <tissue evidence="15">Whole animal</tissue>
    </source>
</reference>
<keyword evidence="7 11" id="KW-0238">DNA-binding</keyword>
<dbReference type="GO" id="GO:0008270">
    <property type="term" value="F:zinc ion binding"/>
    <property type="evidence" value="ECO:0007669"/>
    <property type="project" value="UniProtKB-KW"/>
</dbReference>
<comment type="caution">
    <text evidence="15">The sequence shown here is derived from an EMBL/GenBank/DDBJ whole genome shotgun (WGS) entry which is preliminary data.</text>
</comment>
<dbReference type="InterPro" id="IPR004591">
    <property type="entry name" value="Rfa1"/>
</dbReference>
<evidence type="ECO:0000313" key="15">
    <source>
        <dbReference type="EMBL" id="KAK0410866.1"/>
    </source>
</evidence>
<dbReference type="PANTHER" id="PTHR47165">
    <property type="entry name" value="OS03G0429900 PROTEIN"/>
    <property type="match status" value="1"/>
</dbReference>
<dbReference type="SUPFAM" id="SSF50249">
    <property type="entry name" value="Nucleic acid-binding proteins"/>
    <property type="match status" value="4"/>
</dbReference>
<evidence type="ECO:0000256" key="12">
    <source>
        <dbReference type="SAM" id="MobiDB-lite"/>
    </source>
</evidence>
<dbReference type="GO" id="GO:0006310">
    <property type="term" value="P:DNA recombination"/>
    <property type="evidence" value="ECO:0007669"/>
    <property type="project" value="InterPro"/>
</dbReference>
<evidence type="ECO:0000256" key="11">
    <source>
        <dbReference type="RuleBase" id="RU364130"/>
    </source>
</evidence>
<dbReference type="FunFam" id="2.40.50.140:FF:000090">
    <property type="entry name" value="Replication protein A subunit"/>
    <property type="match status" value="1"/>
</dbReference>
<evidence type="ECO:0000256" key="8">
    <source>
        <dbReference type="ARBA" id="ARBA00023242"/>
    </source>
</evidence>
<keyword evidence="4 11" id="KW-0479">Metal-binding</keyword>
<keyword evidence="6 11" id="KW-0862">Zinc</keyword>